<proteinExistence type="predicted"/>
<keyword evidence="1" id="KW-0812">Transmembrane</keyword>
<sequence length="65" mass="6756">MEIVGIALLLGGALVVGVQSVRRGLREKKKAELAKGIGLLAAGIAFVSAILLFLWMVIHAPGGDF</sequence>
<comment type="caution">
    <text evidence="2">The sequence shown here is derived from an EMBL/GenBank/DDBJ whole genome shotgun (WGS) entry which is preliminary data.</text>
</comment>
<organism evidence="2 3">
    <name type="scientific">Paenibacillus methanolicus</name>
    <dbReference type="NCBI Taxonomy" id="582686"/>
    <lineage>
        <taxon>Bacteria</taxon>
        <taxon>Bacillati</taxon>
        <taxon>Bacillota</taxon>
        <taxon>Bacilli</taxon>
        <taxon>Bacillales</taxon>
        <taxon>Paenibacillaceae</taxon>
        <taxon>Paenibacillus</taxon>
    </lineage>
</organism>
<gene>
    <name evidence="2" type="ORF">BCM02_11937</name>
</gene>
<dbReference type="RefSeq" id="WP_148933414.1">
    <property type="nucleotide sequence ID" value="NZ_VNHS01000019.1"/>
</dbReference>
<dbReference type="EMBL" id="VNHS01000019">
    <property type="protein sequence ID" value="TYP68353.1"/>
    <property type="molecule type" value="Genomic_DNA"/>
</dbReference>
<feature type="transmembrane region" description="Helical" evidence="1">
    <location>
        <begin position="37"/>
        <end position="58"/>
    </location>
</feature>
<feature type="transmembrane region" description="Helical" evidence="1">
    <location>
        <begin position="6"/>
        <end position="25"/>
    </location>
</feature>
<keyword evidence="3" id="KW-1185">Reference proteome</keyword>
<evidence type="ECO:0000313" key="3">
    <source>
        <dbReference type="Proteomes" id="UP000323257"/>
    </source>
</evidence>
<keyword evidence="1" id="KW-1133">Transmembrane helix</keyword>
<protein>
    <submittedName>
        <fullName evidence="2">Uncharacterized protein</fullName>
    </submittedName>
</protein>
<name>A0A5S5BRZ9_9BACL</name>
<keyword evidence="1" id="KW-0472">Membrane</keyword>
<evidence type="ECO:0000256" key="1">
    <source>
        <dbReference type="SAM" id="Phobius"/>
    </source>
</evidence>
<dbReference type="Proteomes" id="UP000323257">
    <property type="component" value="Unassembled WGS sequence"/>
</dbReference>
<accession>A0A5S5BRZ9</accession>
<dbReference type="AlphaFoldDB" id="A0A5S5BRZ9"/>
<evidence type="ECO:0000313" key="2">
    <source>
        <dbReference type="EMBL" id="TYP68353.1"/>
    </source>
</evidence>
<reference evidence="2 3" key="1">
    <citation type="submission" date="2019-07" db="EMBL/GenBank/DDBJ databases">
        <title>Genomic Encyclopedia of Type Strains, Phase III (KMG-III): the genomes of soil and plant-associated and newly described type strains.</title>
        <authorList>
            <person name="Whitman W."/>
        </authorList>
    </citation>
    <scope>NUCLEOTIDE SEQUENCE [LARGE SCALE GENOMIC DNA]</scope>
    <source>
        <strain evidence="2 3">BL24</strain>
    </source>
</reference>